<dbReference type="AlphaFoldDB" id="A0A0T5VS55"/>
<sequence length="176" mass="20440">MNPLKQFSLPFTGLKLGTHQFDYELDDRFFNAFEYSLIKSGNLKVDLELEKQETMLLLKFKVIGTVNLDCDKCLSEFSLPVNLYERQIVKFAEDELESDDEEIISLSRKDTEIDISGPLYEMINVAVPYIKNCEQAGKDCDQEMIDRLNQLSIEKQAEENEQTSDPRWEALNKLKK</sequence>
<dbReference type="OrthoDB" id="1524821at2"/>
<proteinExistence type="predicted"/>
<evidence type="ECO:0000256" key="1">
    <source>
        <dbReference type="SAM" id="MobiDB-lite"/>
    </source>
</evidence>
<evidence type="ECO:0000313" key="2">
    <source>
        <dbReference type="EMBL" id="KRT16691.1"/>
    </source>
</evidence>
<dbReference type="InterPro" id="IPR003772">
    <property type="entry name" value="YceD"/>
</dbReference>
<name>A0A0T5VS55_9SPHI</name>
<dbReference type="Proteomes" id="UP000051950">
    <property type="component" value="Unassembled WGS sequence"/>
</dbReference>
<gene>
    <name evidence="2" type="ORF">ASU31_07700</name>
</gene>
<dbReference type="EMBL" id="LMZQ01000004">
    <property type="protein sequence ID" value="KRT16691.1"/>
    <property type="molecule type" value="Genomic_DNA"/>
</dbReference>
<evidence type="ECO:0008006" key="4">
    <source>
        <dbReference type="Google" id="ProtNLM"/>
    </source>
</evidence>
<comment type="caution">
    <text evidence="2">The sequence shown here is derived from an EMBL/GenBank/DDBJ whole genome shotgun (WGS) entry which is preliminary data.</text>
</comment>
<dbReference type="RefSeq" id="WP_057931787.1">
    <property type="nucleotide sequence ID" value="NZ_LMZQ01000004.1"/>
</dbReference>
<dbReference type="Pfam" id="PF02620">
    <property type="entry name" value="YceD"/>
    <property type="match status" value="1"/>
</dbReference>
<evidence type="ECO:0000313" key="3">
    <source>
        <dbReference type="Proteomes" id="UP000051950"/>
    </source>
</evidence>
<dbReference type="STRING" id="687842.ASU31_07700"/>
<accession>A0A0T5VS55</accession>
<feature type="compositionally biased region" description="Basic and acidic residues" evidence="1">
    <location>
        <begin position="164"/>
        <end position="176"/>
    </location>
</feature>
<organism evidence="2 3">
    <name type="scientific">Pedobacter ginsenosidimutans</name>
    <dbReference type="NCBI Taxonomy" id="687842"/>
    <lineage>
        <taxon>Bacteria</taxon>
        <taxon>Pseudomonadati</taxon>
        <taxon>Bacteroidota</taxon>
        <taxon>Sphingobacteriia</taxon>
        <taxon>Sphingobacteriales</taxon>
        <taxon>Sphingobacteriaceae</taxon>
        <taxon>Pedobacter</taxon>
    </lineage>
</organism>
<feature type="region of interest" description="Disordered" evidence="1">
    <location>
        <begin position="155"/>
        <end position="176"/>
    </location>
</feature>
<reference evidence="2 3" key="1">
    <citation type="submission" date="2015-11" db="EMBL/GenBank/DDBJ databases">
        <title>Sequence of Pedobacter ginsenosidimutans.</title>
        <authorList>
            <person name="Carson E."/>
            <person name="Keyser V."/>
            <person name="Newman J."/>
            <person name="Miller J."/>
        </authorList>
    </citation>
    <scope>NUCLEOTIDE SEQUENCE [LARGE SCALE GENOMIC DNA]</scope>
    <source>
        <strain evidence="2 3">KACC 14530</strain>
    </source>
</reference>
<protein>
    <recommendedName>
        <fullName evidence="4">DNA-binding protein</fullName>
    </recommendedName>
</protein>
<keyword evidence="3" id="KW-1185">Reference proteome</keyword>